<evidence type="ECO:0000313" key="3">
    <source>
        <dbReference type="Proteomes" id="UP000535491"/>
    </source>
</evidence>
<dbReference type="AlphaFoldDB" id="A0A7W1WUS3"/>
<evidence type="ECO:0000259" key="1">
    <source>
        <dbReference type="Pfam" id="PF12671"/>
    </source>
</evidence>
<dbReference type="PANTHER" id="PTHR40032">
    <property type="entry name" value="EXPORTED PROTEIN-RELATED"/>
    <property type="match status" value="1"/>
</dbReference>
<protein>
    <submittedName>
        <fullName evidence="2">Amidase domain-containing protein</fullName>
    </submittedName>
</protein>
<gene>
    <name evidence="2" type="ORF">H1191_19035</name>
</gene>
<proteinExistence type="predicted"/>
<dbReference type="Proteomes" id="UP000535491">
    <property type="component" value="Unassembled WGS sequence"/>
</dbReference>
<dbReference type="EMBL" id="JACEIQ010000031">
    <property type="protein sequence ID" value="MBA4496363.1"/>
    <property type="molecule type" value="Genomic_DNA"/>
</dbReference>
<feature type="domain" description="Putative amidase" evidence="1">
    <location>
        <begin position="77"/>
        <end position="244"/>
    </location>
</feature>
<dbReference type="RefSeq" id="WP_181754712.1">
    <property type="nucleotide sequence ID" value="NZ_JACEIQ010000031.1"/>
</dbReference>
<comment type="caution">
    <text evidence="2">The sequence shown here is derived from an EMBL/GenBank/DDBJ whole genome shotgun (WGS) entry which is preliminary data.</text>
</comment>
<reference evidence="2 3" key="1">
    <citation type="submission" date="2020-07" db="EMBL/GenBank/DDBJ databases">
        <authorList>
            <person name="Feng H."/>
        </authorList>
    </citation>
    <scope>NUCLEOTIDE SEQUENCE [LARGE SCALE GENOMIC DNA]</scope>
    <source>
        <strain evidence="3">s-10</strain>
    </source>
</reference>
<keyword evidence="3" id="KW-1185">Reference proteome</keyword>
<accession>A0A7W1WUS3</accession>
<evidence type="ECO:0000313" key="2">
    <source>
        <dbReference type="EMBL" id="MBA4496363.1"/>
    </source>
</evidence>
<dbReference type="Pfam" id="PF12671">
    <property type="entry name" value="Amidase_6"/>
    <property type="match status" value="1"/>
</dbReference>
<sequence>MGKYFHQLTIIILLAVVGAAIVGSGHVYADPVGPFEVPPINDDFDAGKNAPAPQSENGGFLNSLKEFFFGKPRYITYNRKKAIEYAQKWSDPNNPGKLNPKFERFDSYGLNLGGDCANFVLQMLLASGLEMNDDWYYKKENKDDFINKIPKLRNWFGYFSPEWAVAHDQFEYFSDKDNGFAVDTYEITSLDDLKKYSGKVKPGDLLYWDNSDNGDVDHATMITNIENGRLKYSAHTGDRYNADVYDKLAEKIDSGETPKLYIVKMKDKFEVE</sequence>
<dbReference type="PANTHER" id="PTHR40032:SF1">
    <property type="entry name" value="EXPORTED PROTEIN"/>
    <property type="match status" value="1"/>
</dbReference>
<dbReference type="InterPro" id="IPR024301">
    <property type="entry name" value="Amidase_6"/>
</dbReference>
<organism evidence="2 3">
    <name type="scientific">Paenactinomyces guangxiensis</name>
    <dbReference type="NCBI Taxonomy" id="1490290"/>
    <lineage>
        <taxon>Bacteria</taxon>
        <taxon>Bacillati</taxon>
        <taxon>Bacillota</taxon>
        <taxon>Bacilli</taxon>
        <taxon>Bacillales</taxon>
        <taxon>Thermoactinomycetaceae</taxon>
        <taxon>Paenactinomyces</taxon>
    </lineage>
</organism>
<name>A0A7W1WUS3_9BACL</name>